<evidence type="ECO:0000313" key="9">
    <source>
        <dbReference type="EMBL" id="AHA51427.1"/>
    </source>
</evidence>
<dbReference type="InterPro" id="IPR001839">
    <property type="entry name" value="TGF-b_C"/>
</dbReference>
<evidence type="ECO:0000256" key="3">
    <source>
        <dbReference type="ARBA" id="ARBA00022525"/>
    </source>
</evidence>
<dbReference type="SUPFAM" id="SSF57501">
    <property type="entry name" value="Cystine-knot cytokines"/>
    <property type="match status" value="1"/>
</dbReference>
<keyword evidence="7" id="KW-0812">Transmembrane</keyword>
<dbReference type="InterPro" id="IPR029034">
    <property type="entry name" value="Cystine-knot_cytokine"/>
</dbReference>
<feature type="domain" description="TGF-beta family profile" evidence="8">
    <location>
        <begin position="240"/>
        <end position="350"/>
    </location>
</feature>
<evidence type="ECO:0000256" key="5">
    <source>
        <dbReference type="ARBA" id="ARBA00023157"/>
    </source>
</evidence>
<dbReference type="SMART" id="SM00204">
    <property type="entry name" value="TGFB"/>
    <property type="match status" value="1"/>
</dbReference>
<protein>
    <submittedName>
        <fullName evidence="9">Myostatin</fullName>
    </submittedName>
</protein>
<dbReference type="InterPro" id="IPR017948">
    <property type="entry name" value="TGFb_CS"/>
</dbReference>
<dbReference type="PROSITE" id="PS00250">
    <property type="entry name" value="TGF_BETA_1"/>
    <property type="match status" value="1"/>
</dbReference>
<dbReference type="EMBL" id="KF317495">
    <property type="protein sequence ID" value="AHA51427.1"/>
    <property type="molecule type" value="mRNA"/>
</dbReference>
<dbReference type="Pfam" id="PF00019">
    <property type="entry name" value="TGF_beta"/>
    <property type="match status" value="1"/>
</dbReference>
<reference evidence="9" key="1">
    <citation type="journal article" date="2013" name="Science">
        <title>The genome of the ctenophore Mnemiopsis leidyi and its implications for cell type evolution.</title>
        <authorList>
            <consortium name="NISC Comparative Sequencing Program"/>
            <person name="Ryan J.F."/>
            <person name="Pang K."/>
            <person name="Schnitzler C.E."/>
            <person name="Nguyen A.D."/>
            <person name="Moreland R.T."/>
            <person name="Simmons D.K."/>
            <person name="Koch B.J."/>
            <person name="Francis W.R."/>
            <person name="Havlak P."/>
            <person name="Smith S.A."/>
            <person name="Putnam N.H."/>
            <person name="Haddock S.H."/>
            <person name="Dunn C.W."/>
            <person name="Wolfsberg T.G."/>
            <person name="Mullikin J.C."/>
            <person name="Martindale M.Q."/>
            <person name="Baxevanis A.D."/>
        </authorList>
    </citation>
    <scope>NUCLEOTIDE SEQUENCE</scope>
    <source>
        <strain evidence="9">2477</strain>
    </source>
</reference>
<keyword evidence="3" id="KW-0964">Secreted</keyword>
<dbReference type="InterPro" id="IPR015615">
    <property type="entry name" value="TGF-beta-rel"/>
</dbReference>
<comment type="similarity">
    <text evidence="2 6">Belongs to the TGF-beta family.</text>
</comment>
<dbReference type="GO" id="GO:0008083">
    <property type="term" value="F:growth factor activity"/>
    <property type="evidence" value="ECO:0007669"/>
    <property type="project" value="UniProtKB-KW"/>
</dbReference>
<evidence type="ECO:0000256" key="2">
    <source>
        <dbReference type="ARBA" id="ARBA00006656"/>
    </source>
</evidence>
<sequence>MRDTYRTVLHIVVIYTYCFSVVLAIDLDDRSCPYSEIVERKRDAVKVQLLAKLNLRSLPNNTRNDIPADLRHQLSLIYRDLVHNTRSQLQQDGRVERHIDSAKRKLVFPNIGERLIQNTLYYKWTELNSGIVKKATLRMPLELDVPHLKIYIINENFNFRKVDKLRKRQVERVHVHKDLDVTVYYNKWVTNPNSNHGLLACIGRCYDETNSNSEVNLTFGGKPTIELSWENDDSPHANIRSKRYSSQVCSDFPKNCCYKSHYITFKEIGMDHIIIEPQQFNAGLCLGVCKEMWLEQFYHSVIMSHSDNKEHVCCSPAKLSDLEVLYYDHEKRDVRFMTLPTMLVEECGCK</sequence>
<keyword evidence="5" id="KW-1015">Disulfide bond</keyword>
<dbReference type="Gene3D" id="2.60.120.970">
    <property type="match status" value="1"/>
</dbReference>
<dbReference type="GO" id="GO:0005615">
    <property type="term" value="C:extracellular space"/>
    <property type="evidence" value="ECO:0007669"/>
    <property type="project" value="TreeGrafter"/>
</dbReference>
<evidence type="ECO:0000256" key="4">
    <source>
        <dbReference type="ARBA" id="ARBA00023030"/>
    </source>
</evidence>
<evidence type="ECO:0000256" key="7">
    <source>
        <dbReference type="SAM" id="Phobius"/>
    </source>
</evidence>
<dbReference type="Gene3D" id="2.10.90.10">
    <property type="entry name" value="Cystine-knot cytokines"/>
    <property type="match status" value="1"/>
</dbReference>
<dbReference type="PANTHER" id="PTHR11848:SF33">
    <property type="entry name" value="TGF-BETA FAMILY PROFILE DOMAIN-CONTAINING PROTEIN"/>
    <property type="match status" value="1"/>
</dbReference>
<evidence type="ECO:0000256" key="1">
    <source>
        <dbReference type="ARBA" id="ARBA00004613"/>
    </source>
</evidence>
<organism evidence="9">
    <name type="scientific">Lampea lactea</name>
    <dbReference type="NCBI Taxonomy" id="1403706"/>
    <lineage>
        <taxon>Eukaryota</taxon>
        <taxon>Metazoa</taxon>
        <taxon>Ctenophora</taxon>
        <taxon>Tentaculata</taxon>
        <taxon>Cydippida</taxon>
        <taxon>Lampeidae</taxon>
        <taxon>Lampea</taxon>
    </lineage>
</organism>
<accession>V9PPV6</accession>
<feature type="transmembrane region" description="Helical" evidence="7">
    <location>
        <begin position="7"/>
        <end position="25"/>
    </location>
</feature>
<evidence type="ECO:0000256" key="6">
    <source>
        <dbReference type="RuleBase" id="RU000354"/>
    </source>
</evidence>
<dbReference type="GO" id="GO:0042127">
    <property type="term" value="P:regulation of cell population proliferation"/>
    <property type="evidence" value="ECO:0007669"/>
    <property type="project" value="TreeGrafter"/>
</dbReference>
<dbReference type="PROSITE" id="PS51362">
    <property type="entry name" value="TGF_BETA_2"/>
    <property type="match status" value="1"/>
</dbReference>
<keyword evidence="4 6" id="KW-0339">Growth factor</keyword>
<dbReference type="GO" id="GO:0005125">
    <property type="term" value="F:cytokine activity"/>
    <property type="evidence" value="ECO:0007669"/>
    <property type="project" value="TreeGrafter"/>
</dbReference>
<comment type="subcellular location">
    <subcellularLocation>
        <location evidence="1">Secreted</location>
    </subcellularLocation>
</comment>
<proteinExistence type="evidence at transcript level"/>
<dbReference type="PANTHER" id="PTHR11848">
    <property type="entry name" value="TGF-BETA FAMILY"/>
    <property type="match status" value="1"/>
</dbReference>
<name>V9PPV6_9METZ</name>
<keyword evidence="7" id="KW-1133">Transmembrane helix</keyword>
<keyword evidence="7" id="KW-0472">Membrane</keyword>
<evidence type="ECO:0000259" key="8">
    <source>
        <dbReference type="PROSITE" id="PS51362"/>
    </source>
</evidence>
<dbReference type="AlphaFoldDB" id="V9PPV6"/>